<comment type="caution">
    <text evidence="9">The sequence shown here is derived from an EMBL/GenBank/DDBJ whole genome shotgun (WGS) entry which is preliminary data.</text>
</comment>
<keyword evidence="7" id="KW-0325">Glycoprotein</keyword>
<comment type="similarity">
    <text evidence="8">Belongs to the ustYa family.</text>
</comment>
<dbReference type="Pfam" id="PF11807">
    <property type="entry name" value="UstYa"/>
    <property type="match status" value="1"/>
</dbReference>
<accession>A0AAN6Y557</accession>
<keyword evidence="4" id="KW-1133">Transmembrane helix</keyword>
<evidence type="ECO:0008006" key="11">
    <source>
        <dbReference type="Google" id="ProtNLM"/>
    </source>
</evidence>
<dbReference type="GO" id="GO:0016020">
    <property type="term" value="C:membrane"/>
    <property type="evidence" value="ECO:0007669"/>
    <property type="project" value="UniProtKB-SubCell"/>
</dbReference>
<evidence type="ECO:0000256" key="1">
    <source>
        <dbReference type="ARBA" id="ARBA00004167"/>
    </source>
</evidence>
<evidence type="ECO:0000256" key="7">
    <source>
        <dbReference type="ARBA" id="ARBA00023180"/>
    </source>
</evidence>
<dbReference type="PANTHER" id="PTHR33365:SF4">
    <property type="entry name" value="CYCLOCHLOROTINE BIOSYNTHESIS PROTEIN O"/>
    <property type="match status" value="1"/>
</dbReference>
<comment type="subcellular location">
    <subcellularLocation>
        <location evidence="1">Membrane</location>
        <topology evidence="1">Single-pass membrane protein</topology>
    </subcellularLocation>
</comment>
<keyword evidence="6" id="KW-0472">Membrane</keyword>
<protein>
    <recommendedName>
        <fullName evidence="11">Tat pathway signal sequence protein</fullName>
    </recommendedName>
</protein>
<dbReference type="AlphaFoldDB" id="A0AAN6Y557"/>
<evidence type="ECO:0000256" key="4">
    <source>
        <dbReference type="ARBA" id="ARBA00022989"/>
    </source>
</evidence>
<evidence type="ECO:0000313" key="9">
    <source>
        <dbReference type="EMBL" id="KAK4209577.1"/>
    </source>
</evidence>
<keyword evidence="10" id="KW-1185">Reference proteome</keyword>
<evidence type="ECO:0000256" key="5">
    <source>
        <dbReference type="ARBA" id="ARBA00023026"/>
    </source>
</evidence>
<dbReference type="InterPro" id="IPR021765">
    <property type="entry name" value="UstYa-like"/>
</dbReference>
<dbReference type="EMBL" id="MU858200">
    <property type="protein sequence ID" value="KAK4209577.1"/>
    <property type="molecule type" value="Genomic_DNA"/>
</dbReference>
<feature type="non-terminal residue" evidence="9">
    <location>
        <position position="1"/>
    </location>
</feature>
<dbReference type="GO" id="GO:0043386">
    <property type="term" value="P:mycotoxin biosynthetic process"/>
    <property type="evidence" value="ECO:0007669"/>
    <property type="project" value="InterPro"/>
</dbReference>
<proteinExistence type="inferred from homology"/>
<comment type="pathway">
    <text evidence="2">Mycotoxin biosynthesis.</text>
</comment>
<gene>
    <name evidence="9" type="ORF">QBC37DRAFT_294325</name>
</gene>
<sequence>HQIKKFSYGFNPLKTPYQATPPTQPLDQLWKSLYYNVSYLRLPESIASRLPNKTLPYPKQSDPGYYAANLVVFHQLHCLNSIRIALDKEYYLAQSLVDDWKFHPKRGPYGTEHISHCVNVLREAIMCAADTSVVTFQWNEGIKSAQPRSDVLHVCRDFEGIWDWAWENRGVVPFDPRVRPVDEDENDTTQRSDQ</sequence>
<reference evidence="9" key="1">
    <citation type="journal article" date="2023" name="Mol. Phylogenet. Evol.">
        <title>Genome-scale phylogeny and comparative genomics of the fungal order Sordariales.</title>
        <authorList>
            <person name="Hensen N."/>
            <person name="Bonometti L."/>
            <person name="Westerberg I."/>
            <person name="Brannstrom I.O."/>
            <person name="Guillou S."/>
            <person name="Cros-Aarteil S."/>
            <person name="Calhoun S."/>
            <person name="Haridas S."/>
            <person name="Kuo A."/>
            <person name="Mondo S."/>
            <person name="Pangilinan J."/>
            <person name="Riley R."/>
            <person name="LaButti K."/>
            <person name="Andreopoulos B."/>
            <person name="Lipzen A."/>
            <person name="Chen C."/>
            <person name="Yan M."/>
            <person name="Daum C."/>
            <person name="Ng V."/>
            <person name="Clum A."/>
            <person name="Steindorff A."/>
            <person name="Ohm R.A."/>
            <person name="Martin F."/>
            <person name="Silar P."/>
            <person name="Natvig D.O."/>
            <person name="Lalanne C."/>
            <person name="Gautier V."/>
            <person name="Ament-Velasquez S.L."/>
            <person name="Kruys A."/>
            <person name="Hutchinson M.I."/>
            <person name="Powell A.J."/>
            <person name="Barry K."/>
            <person name="Miller A.N."/>
            <person name="Grigoriev I.V."/>
            <person name="Debuchy R."/>
            <person name="Gladieux P."/>
            <person name="Hiltunen Thoren M."/>
            <person name="Johannesson H."/>
        </authorList>
    </citation>
    <scope>NUCLEOTIDE SEQUENCE</scope>
    <source>
        <strain evidence="9">PSN293</strain>
    </source>
</reference>
<evidence type="ECO:0000256" key="8">
    <source>
        <dbReference type="ARBA" id="ARBA00035112"/>
    </source>
</evidence>
<evidence type="ECO:0000256" key="3">
    <source>
        <dbReference type="ARBA" id="ARBA00022692"/>
    </source>
</evidence>
<dbReference type="PANTHER" id="PTHR33365">
    <property type="entry name" value="YALI0B05434P"/>
    <property type="match status" value="1"/>
</dbReference>
<dbReference type="Proteomes" id="UP001301769">
    <property type="component" value="Unassembled WGS sequence"/>
</dbReference>
<keyword evidence="3" id="KW-0812">Transmembrane</keyword>
<keyword evidence="5" id="KW-0843">Virulence</keyword>
<organism evidence="9 10">
    <name type="scientific">Rhypophila decipiens</name>
    <dbReference type="NCBI Taxonomy" id="261697"/>
    <lineage>
        <taxon>Eukaryota</taxon>
        <taxon>Fungi</taxon>
        <taxon>Dikarya</taxon>
        <taxon>Ascomycota</taxon>
        <taxon>Pezizomycotina</taxon>
        <taxon>Sordariomycetes</taxon>
        <taxon>Sordariomycetidae</taxon>
        <taxon>Sordariales</taxon>
        <taxon>Naviculisporaceae</taxon>
        <taxon>Rhypophila</taxon>
    </lineage>
</organism>
<name>A0AAN6Y557_9PEZI</name>
<evidence type="ECO:0000313" key="10">
    <source>
        <dbReference type="Proteomes" id="UP001301769"/>
    </source>
</evidence>
<evidence type="ECO:0000256" key="6">
    <source>
        <dbReference type="ARBA" id="ARBA00023136"/>
    </source>
</evidence>
<reference evidence="9" key="2">
    <citation type="submission" date="2023-05" db="EMBL/GenBank/DDBJ databases">
        <authorList>
            <consortium name="Lawrence Berkeley National Laboratory"/>
            <person name="Steindorff A."/>
            <person name="Hensen N."/>
            <person name="Bonometti L."/>
            <person name="Westerberg I."/>
            <person name="Brannstrom I.O."/>
            <person name="Guillou S."/>
            <person name="Cros-Aarteil S."/>
            <person name="Calhoun S."/>
            <person name="Haridas S."/>
            <person name="Kuo A."/>
            <person name="Mondo S."/>
            <person name="Pangilinan J."/>
            <person name="Riley R."/>
            <person name="Labutti K."/>
            <person name="Andreopoulos B."/>
            <person name="Lipzen A."/>
            <person name="Chen C."/>
            <person name="Yanf M."/>
            <person name="Daum C."/>
            <person name="Ng V."/>
            <person name="Clum A."/>
            <person name="Ohm R."/>
            <person name="Martin F."/>
            <person name="Silar P."/>
            <person name="Natvig D."/>
            <person name="Lalanne C."/>
            <person name="Gautier V."/>
            <person name="Ament-Velasquez S.L."/>
            <person name="Kruys A."/>
            <person name="Hutchinson M.I."/>
            <person name="Powell A.J."/>
            <person name="Barry K."/>
            <person name="Miller A.N."/>
            <person name="Grigoriev I.V."/>
            <person name="Debuchy R."/>
            <person name="Gladieux P."/>
            <person name="Thoren M.H."/>
            <person name="Johannesson H."/>
        </authorList>
    </citation>
    <scope>NUCLEOTIDE SEQUENCE</scope>
    <source>
        <strain evidence="9">PSN293</strain>
    </source>
</reference>
<evidence type="ECO:0000256" key="2">
    <source>
        <dbReference type="ARBA" id="ARBA00004685"/>
    </source>
</evidence>